<name>A0ABZ0IWS4_9BACT</name>
<reference evidence="2 3" key="1">
    <citation type="journal article" date="2023" name="Microbiol. Resour. Announc.">
        <title>Complete Genome Sequence of Imperialibacter roseus strain P4T.</title>
        <authorList>
            <person name="Tizabi D.R."/>
            <person name="Bachvaroff T."/>
            <person name="Hill R.T."/>
        </authorList>
    </citation>
    <scope>NUCLEOTIDE SEQUENCE [LARGE SCALE GENOMIC DNA]</scope>
    <source>
        <strain evidence="2 3">P4T</strain>
    </source>
</reference>
<dbReference type="InterPro" id="IPR040198">
    <property type="entry name" value="Fido_containing"/>
</dbReference>
<dbReference type="Gene3D" id="1.10.3290.10">
    <property type="entry name" value="Fido-like domain"/>
    <property type="match status" value="1"/>
</dbReference>
<accession>A0ABZ0IWS4</accession>
<evidence type="ECO:0000313" key="2">
    <source>
        <dbReference type="EMBL" id="WOK08092.1"/>
    </source>
</evidence>
<dbReference type="Pfam" id="PF02661">
    <property type="entry name" value="Fic"/>
    <property type="match status" value="1"/>
</dbReference>
<dbReference type="EMBL" id="CP136051">
    <property type="protein sequence ID" value="WOK08092.1"/>
    <property type="molecule type" value="Genomic_DNA"/>
</dbReference>
<dbReference type="SUPFAM" id="SSF46785">
    <property type="entry name" value="Winged helix' DNA-binding domain"/>
    <property type="match status" value="1"/>
</dbReference>
<dbReference type="InterPro" id="IPR003812">
    <property type="entry name" value="Fido"/>
</dbReference>
<dbReference type="PROSITE" id="PS51459">
    <property type="entry name" value="FIDO"/>
    <property type="match status" value="1"/>
</dbReference>
<protein>
    <submittedName>
        <fullName evidence="2">Fic family protein</fullName>
    </submittedName>
</protein>
<feature type="domain" description="Fido" evidence="1">
    <location>
        <begin position="107"/>
        <end position="267"/>
    </location>
</feature>
<keyword evidence="3" id="KW-1185">Reference proteome</keyword>
<organism evidence="2 3">
    <name type="scientific">Imperialibacter roseus</name>
    <dbReference type="NCBI Taxonomy" id="1324217"/>
    <lineage>
        <taxon>Bacteria</taxon>
        <taxon>Pseudomonadati</taxon>
        <taxon>Bacteroidota</taxon>
        <taxon>Cytophagia</taxon>
        <taxon>Cytophagales</taxon>
        <taxon>Flammeovirgaceae</taxon>
        <taxon>Imperialibacter</taxon>
    </lineage>
</organism>
<proteinExistence type="predicted"/>
<dbReference type="PANTHER" id="PTHR13504:SF38">
    <property type="entry name" value="FIDO DOMAIN-CONTAINING PROTEIN"/>
    <property type="match status" value="1"/>
</dbReference>
<dbReference type="RefSeq" id="WP_317490738.1">
    <property type="nucleotide sequence ID" value="NZ_CP136051.1"/>
</dbReference>
<sequence>MNQKLDFGGDVFQQLMKLLSIIDSFKGNWQSIELKHSKHLKELKKIATIESIGSSTRIEGATLTDAEVEKLLKSVKITKLTTREQQEVVGYYETLQVILVNYKDIALSERYIHQLHGMLLKHSAKDQSHKGQYKPLSNQVVANNPDGTQRTIFRITDPSSTSREMEELLNWTDERLTKADMHPLMITAAFVYEFLSIHPYQDGNGRLSRLLTTLLLMQQGYGFVQYVSFEHIIEERKEDYYRALMEGQKNRYKKTERIDRWILFFLDCLSTLIKRLEAKYEVYSKLTKELNERQQAVLEFAKKRKAVRMSEIEEAFKTHSRNTLKKDMAYLVNEGLLLKIGERKGTRYHYQE</sequence>
<dbReference type="InterPro" id="IPR036597">
    <property type="entry name" value="Fido-like_dom_sf"/>
</dbReference>
<dbReference type="Gene3D" id="1.10.10.10">
    <property type="entry name" value="Winged helix-like DNA-binding domain superfamily/Winged helix DNA-binding domain"/>
    <property type="match status" value="1"/>
</dbReference>
<evidence type="ECO:0000313" key="3">
    <source>
        <dbReference type="Proteomes" id="UP001302349"/>
    </source>
</evidence>
<dbReference type="InterPro" id="IPR036388">
    <property type="entry name" value="WH-like_DNA-bd_sf"/>
</dbReference>
<dbReference type="PANTHER" id="PTHR13504">
    <property type="entry name" value="FIDO DOMAIN-CONTAINING PROTEIN DDB_G0283145"/>
    <property type="match status" value="1"/>
</dbReference>
<gene>
    <name evidence="2" type="ORF">RT717_05525</name>
</gene>
<dbReference type="SUPFAM" id="SSF140931">
    <property type="entry name" value="Fic-like"/>
    <property type="match status" value="1"/>
</dbReference>
<dbReference type="Proteomes" id="UP001302349">
    <property type="component" value="Chromosome"/>
</dbReference>
<dbReference type="InterPro" id="IPR036390">
    <property type="entry name" value="WH_DNA-bd_sf"/>
</dbReference>
<evidence type="ECO:0000259" key="1">
    <source>
        <dbReference type="PROSITE" id="PS51459"/>
    </source>
</evidence>